<dbReference type="InterPro" id="IPR043129">
    <property type="entry name" value="ATPase_NBD"/>
</dbReference>
<evidence type="ECO:0000259" key="2">
    <source>
        <dbReference type="Pfam" id="PF09989"/>
    </source>
</evidence>
<evidence type="ECO:0000259" key="1">
    <source>
        <dbReference type="Pfam" id="PF01869"/>
    </source>
</evidence>
<dbReference type="InterPro" id="IPR002731">
    <property type="entry name" value="ATPase_BadF"/>
</dbReference>
<feature type="domain" description="DUF2229" evidence="2">
    <location>
        <begin position="657"/>
        <end position="876"/>
    </location>
</feature>
<accession>A0A1Q6R4Y2</accession>
<dbReference type="Proteomes" id="UP000186777">
    <property type="component" value="Unassembled WGS sequence"/>
</dbReference>
<dbReference type="RefSeq" id="WP_303679930.1">
    <property type="nucleotide sequence ID" value="NZ_MNTG01000030.1"/>
</dbReference>
<evidence type="ECO:0000313" key="3">
    <source>
        <dbReference type="EMBL" id="OLA37432.1"/>
    </source>
</evidence>
<reference evidence="3 4" key="1">
    <citation type="journal article" date="2016" name="Nat. Biotechnol.">
        <title>Measurement of bacterial replication rates in microbial communities.</title>
        <authorList>
            <person name="Brown C.T."/>
            <person name="Olm M.R."/>
            <person name="Thomas B.C."/>
            <person name="Banfield J.F."/>
        </authorList>
    </citation>
    <scope>NUCLEOTIDE SEQUENCE [LARGE SCALE GENOMIC DNA]</scope>
    <source>
        <strain evidence="3">46_33</strain>
    </source>
</reference>
<evidence type="ECO:0008006" key="5">
    <source>
        <dbReference type="Google" id="ProtNLM"/>
    </source>
</evidence>
<dbReference type="CDD" id="cd24035">
    <property type="entry name" value="ASKHA_NBD_O66634-like_rpt2"/>
    <property type="match status" value="1"/>
</dbReference>
<dbReference type="STRING" id="626940.BHW43_06290"/>
<dbReference type="InterPro" id="IPR018709">
    <property type="entry name" value="CoA_activase_DUF2229"/>
</dbReference>
<dbReference type="InterPro" id="IPR051805">
    <property type="entry name" value="Dehydratase_Activator_Redct"/>
</dbReference>
<dbReference type="CDD" id="cd24034">
    <property type="entry name" value="ASKHA_NBD_O66634-like_rpt1"/>
    <property type="match status" value="1"/>
</dbReference>
<comment type="caution">
    <text evidence="3">The sequence shown here is derived from an EMBL/GenBank/DDBJ whole genome shotgun (WGS) entry which is preliminary data.</text>
</comment>
<gene>
    <name evidence="3" type="ORF">BHW43_06290</name>
</gene>
<sequence length="978" mass="107937">MQIGLDIGSTTIKIAVLDDAGNLLFHKYERHYSQIAEKILALHKELMTKFPTLHSARLAISGSGGIGVADSCGLQFVQEVFAEKICTEKLNPGTDAVIELGGEDAKILFLGRHFDARMNDSCAGGTGAFIDQMASLLNVETPQMNELAQQAQNTYTIASRCGVFAKSDIQPLLNQGAEKSDLAASIFHAVASQAITALAKGRPISGNVLYLGGPLTFMSCLRDAFDSVLNIKGVCPENSLLYVAMGAAFCAEHEVDLTTLPEKLQAAAQHSFEHLPPLFKNEGEYTVFKKRHSKESVAIGTPAKASEAFIGIDSGSTTIKIAVMSPDGKLLDSFYQSNKGNPVVAVRNYLTDFYTKYPHCRLLAGAVTGYGEDLIRHGFGVDYGIVETMAHFYAAQYLEPEVDFILDIGGQDMKCLKIHNGAIDNIFLNEACSSGCGSFLQTFAEILGYTAEQFAQIGLKADMPVDLGSRCTVFMNSSVKQAQKDGASVANISAGLSISIVKNALYKVIRPASKEAIGKHIVVQGGTFLNDCVLRAFEQEMDLNVIRPNIAGLMGAYGAALYAQRRYKDAPHQTTLLNLQQLGEFVHTVKGMTCGLCNNHCHLTVNTFAGGKRFISGNRCERPITHMAPKDELNLYRQKLQLLKELPVNETPKRGIMGIPMGLNMYELLPFWNALLSSLGFKVVHSPIEDKNIYRLGQGTIPSDTVCYPAKLMHGHIKWLLQQGITSIFYPCMTYNIDEQGTENCYNCPVVAYYPEVLHANIRDLNKPEIHFFYDYLGLLHKKKLVKKLQEMFAKVYPDITKEEIRKAVDAAFTAFYDYEALVKAKGQEIISKAREEHKPIVVLAGRPYHIDPKVNHSIDRLITNMSAALVSEDAVSSHIKTKELNRDLQVLNQWTYHGRLYAAAEYVAQNPDMHLIQLVSFGCGCDAITADECRRLLEERGRIYTQIKIDDIDNLGAAKIRIRSLFSAAQLFDIDNN</sequence>
<evidence type="ECO:0000313" key="4">
    <source>
        <dbReference type="Proteomes" id="UP000186777"/>
    </source>
</evidence>
<dbReference type="EMBL" id="MNTG01000030">
    <property type="protein sequence ID" value="OLA37432.1"/>
    <property type="molecule type" value="Genomic_DNA"/>
</dbReference>
<proteinExistence type="predicted"/>
<organism evidence="3 4">
    <name type="scientific">Phascolarctobacterium succinatutens</name>
    <dbReference type="NCBI Taxonomy" id="626940"/>
    <lineage>
        <taxon>Bacteria</taxon>
        <taxon>Bacillati</taxon>
        <taxon>Bacillota</taxon>
        <taxon>Negativicutes</taxon>
        <taxon>Acidaminococcales</taxon>
        <taxon>Acidaminococcaceae</taxon>
        <taxon>Phascolarctobacterium</taxon>
    </lineage>
</organism>
<dbReference type="Pfam" id="PF01869">
    <property type="entry name" value="BcrAD_BadFG"/>
    <property type="match status" value="2"/>
</dbReference>
<dbReference type="PANTHER" id="PTHR32329">
    <property type="entry name" value="BIFUNCTIONAL PROTEIN [INCLUDES 2-HYDROXYACYL-COA DEHYDRATASE (N-TER) AND ITS ACTIVATOR DOMAIN (C_TERM)-RELATED"/>
    <property type="match status" value="1"/>
</dbReference>
<dbReference type="SUPFAM" id="SSF53067">
    <property type="entry name" value="Actin-like ATPase domain"/>
    <property type="match status" value="2"/>
</dbReference>
<dbReference type="Pfam" id="PF09989">
    <property type="entry name" value="DUF2229"/>
    <property type="match status" value="1"/>
</dbReference>
<name>A0A1Q6R4Y2_9FIRM</name>
<dbReference type="Gene3D" id="3.30.420.40">
    <property type="match status" value="4"/>
</dbReference>
<dbReference type="PANTHER" id="PTHR32329:SF4">
    <property type="entry name" value="ACTIVATOR OF 2-HYDROXYACYL-COA DEHYDRATASE"/>
    <property type="match status" value="1"/>
</dbReference>
<dbReference type="AlphaFoldDB" id="A0A1Q6R4Y2"/>
<feature type="domain" description="ATPase BadF/BadG/BcrA/BcrD type" evidence="1">
    <location>
        <begin position="310"/>
        <end position="563"/>
    </location>
</feature>
<protein>
    <recommendedName>
        <fullName evidence="5">2-hydroxyglutaryl-CoA dehydratase</fullName>
    </recommendedName>
</protein>
<feature type="domain" description="ATPase BadF/BadG/BcrA/BcrD type" evidence="1">
    <location>
        <begin position="3"/>
        <end position="217"/>
    </location>
</feature>